<gene>
    <name evidence="1" type="ORF">TIFTF001_002418</name>
</gene>
<keyword evidence="2" id="KW-1185">Reference proteome</keyword>
<evidence type="ECO:0000313" key="2">
    <source>
        <dbReference type="Proteomes" id="UP001187192"/>
    </source>
</evidence>
<comment type="caution">
    <text evidence="1">The sequence shown here is derived from an EMBL/GenBank/DDBJ whole genome shotgun (WGS) entry which is preliminary data.</text>
</comment>
<dbReference type="Gramene" id="FCD_00008699-RA">
    <property type="protein sequence ID" value="FCD_00008699-RA:cds"/>
    <property type="gene ID" value="FCD_00008699"/>
</dbReference>
<dbReference type="Proteomes" id="UP001187192">
    <property type="component" value="Unassembled WGS sequence"/>
</dbReference>
<protein>
    <submittedName>
        <fullName evidence="1">Uncharacterized protein</fullName>
    </submittedName>
</protein>
<proteinExistence type="predicted"/>
<organism evidence="1 2">
    <name type="scientific">Ficus carica</name>
    <name type="common">Common fig</name>
    <dbReference type="NCBI Taxonomy" id="3494"/>
    <lineage>
        <taxon>Eukaryota</taxon>
        <taxon>Viridiplantae</taxon>
        <taxon>Streptophyta</taxon>
        <taxon>Embryophyta</taxon>
        <taxon>Tracheophyta</taxon>
        <taxon>Spermatophyta</taxon>
        <taxon>Magnoliopsida</taxon>
        <taxon>eudicotyledons</taxon>
        <taxon>Gunneridae</taxon>
        <taxon>Pentapetalae</taxon>
        <taxon>rosids</taxon>
        <taxon>fabids</taxon>
        <taxon>Rosales</taxon>
        <taxon>Moraceae</taxon>
        <taxon>Ficeae</taxon>
        <taxon>Ficus</taxon>
    </lineage>
</organism>
<evidence type="ECO:0000313" key="1">
    <source>
        <dbReference type="EMBL" id="GMN29405.1"/>
    </source>
</evidence>
<name>A0AA87ZBF3_FICCA</name>
<accession>A0AA87ZBF3</accession>
<dbReference type="EMBL" id="BTGU01000002">
    <property type="protein sequence ID" value="GMN29405.1"/>
    <property type="molecule type" value="Genomic_DNA"/>
</dbReference>
<reference evidence="1" key="1">
    <citation type="submission" date="2023-07" db="EMBL/GenBank/DDBJ databases">
        <title>draft genome sequence of fig (Ficus carica).</title>
        <authorList>
            <person name="Takahashi T."/>
            <person name="Nishimura K."/>
        </authorList>
    </citation>
    <scope>NUCLEOTIDE SEQUENCE</scope>
</reference>
<dbReference type="AlphaFoldDB" id="A0AA87ZBF3"/>
<sequence>MAGEEVGVGVMWGIKGAEATWKLPEQPRTAAEVAEKAMRRRRRQVVLAAPGRERSWE</sequence>